<dbReference type="InterPro" id="IPR001242">
    <property type="entry name" value="Condensation_dom"/>
</dbReference>
<dbReference type="SUPFAM" id="SSF53474">
    <property type="entry name" value="alpha/beta-Hydrolases"/>
    <property type="match status" value="1"/>
</dbReference>
<dbReference type="Gene3D" id="1.10.1200.10">
    <property type="entry name" value="ACP-like"/>
    <property type="match status" value="1"/>
</dbReference>
<evidence type="ECO:0000313" key="8">
    <source>
        <dbReference type="Proteomes" id="UP000077519"/>
    </source>
</evidence>
<dbReference type="SUPFAM" id="SSF47336">
    <property type="entry name" value="ACP-like"/>
    <property type="match status" value="2"/>
</dbReference>
<dbReference type="UniPathway" id="UPA00011"/>
<dbReference type="CDD" id="cd19543">
    <property type="entry name" value="DCL_NRPS"/>
    <property type="match status" value="1"/>
</dbReference>
<dbReference type="InterPro" id="IPR045851">
    <property type="entry name" value="AMP-bd_C_sf"/>
</dbReference>
<gene>
    <name evidence="7" type="ORF">A3K89_09975</name>
</gene>
<accession>A0A177Y906</accession>
<dbReference type="FunFam" id="1.10.1200.10:FF:000005">
    <property type="entry name" value="Nonribosomal peptide synthetase 1"/>
    <property type="match status" value="1"/>
</dbReference>
<dbReference type="Gene3D" id="3.40.50.980">
    <property type="match status" value="2"/>
</dbReference>
<organism evidence="7 8">
    <name type="scientific">Rhodococcoides kyotonense</name>
    <dbReference type="NCBI Taxonomy" id="398843"/>
    <lineage>
        <taxon>Bacteria</taxon>
        <taxon>Bacillati</taxon>
        <taxon>Actinomycetota</taxon>
        <taxon>Actinomycetes</taxon>
        <taxon>Mycobacteriales</taxon>
        <taxon>Nocardiaceae</taxon>
        <taxon>Rhodococcoides</taxon>
    </lineage>
</organism>
<dbReference type="InterPro" id="IPR020802">
    <property type="entry name" value="TesA-like"/>
</dbReference>
<dbReference type="PROSITE" id="PS50075">
    <property type="entry name" value="CARRIER"/>
    <property type="match status" value="2"/>
</dbReference>
<keyword evidence="8" id="KW-1185">Reference proteome</keyword>
<comment type="caution">
    <text evidence="7">The sequence shown here is derived from an EMBL/GenBank/DDBJ whole genome shotgun (WGS) entry which is preliminary data.</text>
</comment>
<dbReference type="Gene3D" id="2.30.38.10">
    <property type="entry name" value="Luciferase, Domain 3"/>
    <property type="match status" value="1"/>
</dbReference>
<dbReference type="Gene3D" id="3.30.559.10">
    <property type="entry name" value="Chloramphenicol acetyltransferase-like domain"/>
    <property type="match status" value="3"/>
</dbReference>
<dbReference type="Pfam" id="PF00501">
    <property type="entry name" value="AMP-binding"/>
    <property type="match status" value="2"/>
</dbReference>
<dbReference type="SUPFAM" id="SSF56801">
    <property type="entry name" value="Acetyl-CoA synthetase-like"/>
    <property type="match status" value="2"/>
</dbReference>
<dbReference type="GO" id="GO:0005737">
    <property type="term" value="C:cytoplasm"/>
    <property type="evidence" value="ECO:0007669"/>
    <property type="project" value="TreeGrafter"/>
</dbReference>
<dbReference type="Pfam" id="PF00975">
    <property type="entry name" value="Thioesterase"/>
    <property type="match status" value="1"/>
</dbReference>
<dbReference type="SMART" id="SM00823">
    <property type="entry name" value="PKS_PP"/>
    <property type="match status" value="2"/>
</dbReference>
<dbReference type="NCBIfam" id="TIGR01720">
    <property type="entry name" value="NRPS-para261"/>
    <property type="match status" value="1"/>
</dbReference>
<keyword evidence="5" id="KW-0045">Antibiotic biosynthesis</keyword>
<dbReference type="NCBIfam" id="TIGR01733">
    <property type="entry name" value="AA-adenyl-dom"/>
    <property type="match status" value="2"/>
</dbReference>
<feature type="domain" description="Carrier" evidence="6">
    <location>
        <begin position="922"/>
        <end position="996"/>
    </location>
</feature>
<dbReference type="InterPro" id="IPR006162">
    <property type="entry name" value="Ppantetheine_attach_site"/>
</dbReference>
<dbReference type="Gene3D" id="3.40.50.12780">
    <property type="entry name" value="N-terminal domain of ligase-like"/>
    <property type="match status" value="1"/>
</dbReference>
<evidence type="ECO:0000256" key="5">
    <source>
        <dbReference type="ARBA" id="ARBA00023194"/>
    </source>
</evidence>
<keyword evidence="4" id="KW-0677">Repeat</keyword>
<dbReference type="RefSeq" id="WP_068429988.1">
    <property type="nucleotide sequence ID" value="NZ_LVHI01000032.1"/>
</dbReference>
<dbReference type="InterPro" id="IPR036736">
    <property type="entry name" value="ACP-like_sf"/>
</dbReference>
<dbReference type="InterPro" id="IPR020845">
    <property type="entry name" value="AMP-binding_CS"/>
</dbReference>
<dbReference type="SMART" id="SM00824">
    <property type="entry name" value="PKS_TE"/>
    <property type="match status" value="1"/>
</dbReference>
<dbReference type="GO" id="GO:0044550">
    <property type="term" value="P:secondary metabolite biosynthetic process"/>
    <property type="evidence" value="ECO:0007669"/>
    <property type="project" value="TreeGrafter"/>
</dbReference>
<dbReference type="GO" id="GO:0008610">
    <property type="term" value="P:lipid biosynthetic process"/>
    <property type="evidence" value="ECO:0007669"/>
    <property type="project" value="UniProtKB-ARBA"/>
</dbReference>
<keyword evidence="2" id="KW-0596">Phosphopantetheine</keyword>
<name>A0A177Y906_9NOCA</name>
<protein>
    <recommendedName>
        <fullName evidence="6">Carrier domain-containing protein</fullName>
    </recommendedName>
</protein>
<evidence type="ECO:0000256" key="2">
    <source>
        <dbReference type="ARBA" id="ARBA00022450"/>
    </source>
</evidence>
<dbReference type="GO" id="GO:0043041">
    <property type="term" value="P:amino acid activation for nonribosomal peptide biosynthetic process"/>
    <property type="evidence" value="ECO:0007669"/>
    <property type="project" value="TreeGrafter"/>
</dbReference>
<dbReference type="InterPro" id="IPR042099">
    <property type="entry name" value="ANL_N_sf"/>
</dbReference>
<keyword evidence="3" id="KW-0597">Phosphoprotein</keyword>
<dbReference type="Gene3D" id="3.30.300.30">
    <property type="match status" value="2"/>
</dbReference>
<dbReference type="GO" id="GO:0017000">
    <property type="term" value="P:antibiotic biosynthetic process"/>
    <property type="evidence" value="ECO:0007669"/>
    <property type="project" value="UniProtKB-KW"/>
</dbReference>
<dbReference type="InterPro" id="IPR009081">
    <property type="entry name" value="PP-bd_ACP"/>
</dbReference>
<dbReference type="GO" id="GO:0003824">
    <property type="term" value="F:catalytic activity"/>
    <property type="evidence" value="ECO:0007669"/>
    <property type="project" value="InterPro"/>
</dbReference>
<dbReference type="EMBL" id="LVHI01000032">
    <property type="protein sequence ID" value="OAK51987.1"/>
    <property type="molecule type" value="Genomic_DNA"/>
</dbReference>
<dbReference type="PROSITE" id="PS00455">
    <property type="entry name" value="AMP_BINDING"/>
    <property type="match status" value="2"/>
</dbReference>
<dbReference type="InterPro" id="IPR000873">
    <property type="entry name" value="AMP-dep_synth/lig_dom"/>
</dbReference>
<evidence type="ECO:0000259" key="6">
    <source>
        <dbReference type="PROSITE" id="PS50075"/>
    </source>
</evidence>
<dbReference type="InterPro" id="IPR001031">
    <property type="entry name" value="Thioesterase"/>
</dbReference>
<dbReference type="InterPro" id="IPR010071">
    <property type="entry name" value="AA_adenyl_dom"/>
</dbReference>
<dbReference type="CDD" id="cd05930">
    <property type="entry name" value="A_NRPS"/>
    <property type="match status" value="1"/>
</dbReference>
<evidence type="ECO:0000313" key="7">
    <source>
        <dbReference type="EMBL" id="OAK51987.1"/>
    </source>
</evidence>
<dbReference type="GO" id="GO:0031177">
    <property type="term" value="F:phosphopantetheine binding"/>
    <property type="evidence" value="ECO:0007669"/>
    <property type="project" value="InterPro"/>
</dbReference>
<sequence length="2712" mass="291517">MDFTTSEATTFPLSAAQRGIWFAQHLAGDVPISIAQYVEIHGNLDIERLTTAAKTAGREFGTGYLRIVEVDGHPMQTIDPSTPETMPYFDLRDEADPIAAARAWMYDEYTSPLDPTRDRLVNMAVLRVGDEQSFWYSRIHHIALDGYGAMTLLKRCAELYTLGSDAPASKAEDLNILVDADRKYRASDRFDADREYWTEHLAGLPDPVSLAGHAAPAGAHPRLHRGELSRAMSQRLEEVAAQLESSVAPVTVAAFGAYLARATDSTEVTLSLPVSARTTAALRRSGGMMANVVPLRLRLTAATSVADLVRDAQLELTGALRRQRYRQEDIARDLGNASGFGPSVNMMMFDTRIMLGDFTGRLHVLTSGMIDDLFVNIYPGVGGESTHIDFQGNRELYSDDDLARHHTAFLAFLERFLDSPSTPVVTLDMTDVDEMHSGAEPVAVRTFPEILGDAATRRPDGIAIANGDDEITYRELDERSNRLARGLISDGARPETTVAVQISRSIESIVAMWAVAKTGAAFVPVDPTYPQERIDYLVSDSGALLSIDDVTGHDDFSTEPITDADRIAPIRPGNAAYIIYTSGSTGKPKGVVVTHGGLADLVDDGVTRLGLTENSRQTHFYSPSFDASLSELLVTFAAAATVVVVPPGTYGGSELADLLTAQRVTHTDVTPAVLGTLDPTKLPDLTHVVVGGDACPSELRARWAGDRQMINGYGPTEMTVTSTYSAPMSVDGPVTIGTPVGGTSAIVLDRWLRPVPAGRVGELYLAGEAMARGYHDRPAVTASRFVASPYFPGERLYRTGDLVRWNSDGQLEYSGRSDFQVKIRGFRIELTEIDAAISAAADVDFVMTIGHRTDSGATILVSYVTGRVDVAALTAQLSATLPAYMVPSSIMVLDTVPLTPVGKVDRPALPDPVFTTSTSHRPPSTEREIAIAALFEDVLSIDSVGADDSFFALGGDSIVSIQLVSRAKTAGLHFTARDVFERKTVAALADIATDIVAAPVLDELPGGGVGDVPFTPVAAEMVAAGHFRTYSQAVRITLPDGISDDTLITAAAILIDHHDALRSRVTDKHEIMPAGSVDAAAAFVTGDLEDAADRLDPGTGKVVQLARTDDSLWIVLHHIAVDGVSWRILLPDFASAVMGESLEPVGTSMRRWAHGLTDCAARRMDEVSLWSDIARTPDAPLSHRSIDPAIDTVATRVDSVVTVPAALTDTVLGTVVDRFGCGPNDVLLAALALAVARWRSRATSVVSLEGHGREEQAVPGVDLARTVGWFTTVFPVAFDLTGIDIADAFAAGPAAGTALKAVKERLATIPDHGIGYGMLRHLADASEIAVTPQVSFNYLGRVQTAADSPFMPARFASHADPAMPLPAAIDINVVAEQTGSDTELVATFSYASTMFDDVDDLATAWMDALTALAAHADAETVTRHTPSDFPLVHTTQTEIDSWETEFPELIDVWPLSPLQEGLLFHAVFDAEGPDSYIVQSVLTLTGTVDAGRLHDAAQALVDRHENLRVAFREQDSGPRQIVLDQLDVGWTETDLRGAEDAALDRILEQDRVTRFDMAHPPLIRFELIRTSDDGYRLVMTNHHILLDGWSTPLLVQELLTLYAALNGVVSLPPARSYREYLAWLAEQDRGASRLAWQEALDGVTEPTLVSSSDHIGGDSTAGEHSRALGADVTAALHGLARTHGITINTAIQTAWAMTLSSLTGRTDVVFGGTVSGRPPALPGVEQMVGLFINTVPVRVQLDPRETLAELMSRVQKEQSQLLDHQYVGLSDIHEATGLPELFDTSTVFESYPVDRAALSQSLDLAGMRVVDAEGTDATPYPLSLLIIPGDSLQITLKYLENAVDDPEAVLDRCVDLLSRVAAEPDTKVLALSPAAEPIRGEAAHAPRTFASILSDTVAAHPDRIAVTYEGTEITYRELDARSNALAHRLVRHGARPETFVALAIPRSIESVLAMWAVVKTGAAFVPIDPKLPAERIERMLDDCGARIGIIADHDIPAFNAPMTWIDATDTACSTTPVDAPAPHLDNLAYMIFTSGSTGTPKAVAVPHRGLANFAESQREEFRLDSTARVLHFASPSFDASISESLMACAHGGTLVVAPPTVMAGVELAELVRRERVTHMVITPAALATVDPIDSVRVLAVAGEAPSRDVVERWAGDRVMLNHYGPTEFTIWATGSAPLQTDSPVDIGGPIRGASMLVLDSWLRPVADGTPGELYLAGPAVARGYQNRQDLTSTRFVAHPTDPGVRMYRTGDIVRWDGERLHYQGRADFQVKIRGFRVELGEVDATFTERPDVEFAVTIGVDGPAGATVLVSYVLAADGTTPDPEALRQHASERLPGYMVPTVVQMLDEVPLTPVGKLDTASLPKPDFASRRRRYRAPRTPIELLVVDAFSEILGVDDVGADDSFFDLGGNSLVATRVVTRINAALPSPVSLRDLFESPTAATLATRIDDGDTGSESTPFDTVVPLRRGDTEAPLFCIHPASGMAWSYAGLAAMLGTDRTVYGIQAPELAGVATTSTHLDDVIDRYLAEIRAVQPQGPYNLLGWSYGGFVAHGVAARLQAMGQEVSLLAMLDSDVDACELEPPNPLTTGEFFGEFAPVLGIDGVTAEISADDAASRVREAVGVPVEAQHVDRLATAYNNALRLLAGYRPPVFDGDVLFFSARDSRAAETWRTYVTGWIDDHAVDATHDDMLDSGSLHQISAPLSAHFTYALAS</sequence>
<feature type="domain" description="Carrier" evidence="6">
    <location>
        <begin position="2376"/>
        <end position="2451"/>
    </location>
</feature>
<dbReference type="InterPro" id="IPR025110">
    <property type="entry name" value="AMP-bd_C"/>
</dbReference>
<dbReference type="Pfam" id="PF00668">
    <property type="entry name" value="Condensation"/>
    <property type="match status" value="3"/>
</dbReference>
<dbReference type="Gene3D" id="3.30.559.30">
    <property type="entry name" value="Nonribosomal peptide synthetase, condensation domain"/>
    <property type="match status" value="3"/>
</dbReference>
<dbReference type="PANTHER" id="PTHR45527:SF1">
    <property type="entry name" value="FATTY ACID SYNTHASE"/>
    <property type="match status" value="1"/>
</dbReference>
<dbReference type="FunFam" id="3.40.50.980:FF:000001">
    <property type="entry name" value="Non-ribosomal peptide synthetase"/>
    <property type="match status" value="1"/>
</dbReference>
<evidence type="ECO:0000256" key="3">
    <source>
        <dbReference type="ARBA" id="ARBA00022553"/>
    </source>
</evidence>
<dbReference type="PROSITE" id="PS00012">
    <property type="entry name" value="PHOSPHOPANTETHEINE"/>
    <property type="match status" value="2"/>
</dbReference>
<evidence type="ECO:0000256" key="1">
    <source>
        <dbReference type="ARBA" id="ARBA00001957"/>
    </source>
</evidence>
<dbReference type="SUPFAM" id="SSF52777">
    <property type="entry name" value="CoA-dependent acyltransferases"/>
    <property type="match status" value="6"/>
</dbReference>
<proteinExistence type="predicted"/>
<dbReference type="InterPro" id="IPR020806">
    <property type="entry name" value="PKS_PP-bd"/>
</dbReference>
<dbReference type="Gene3D" id="3.40.50.1820">
    <property type="entry name" value="alpha/beta hydrolase"/>
    <property type="match status" value="1"/>
</dbReference>
<dbReference type="PANTHER" id="PTHR45527">
    <property type="entry name" value="NONRIBOSOMAL PEPTIDE SYNTHETASE"/>
    <property type="match status" value="1"/>
</dbReference>
<dbReference type="Pfam" id="PF00550">
    <property type="entry name" value="PP-binding"/>
    <property type="match status" value="2"/>
</dbReference>
<evidence type="ECO:0000256" key="4">
    <source>
        <dbReference type="ARBA" id="ARBA00022737"/>
    </source>
</evidence>
<comment type="cofactor">
    <cofactor evidence="1">
        <name>pantetheine 4'-phosphate</name>
        <dbReference type="ChEBI" id="CHEBI:47942"/>
    </cofactor>
</comment>
<dbReference type="InterPro" id="IPR023213">
    <property type="entry name" value="CAT-like_dom_sf"/>
</dbReference>
<dbReference type="InterPro" id="IPR010060">
    <property type="entry name" value="NRPS_synth"/>
</dbReference>
<dbReference type="Pfam" id="PF13193">
    <property type="entry name" value="AMP-binding_C"/>
    <property type="match status" value="1"/>
</dbReference>
<dbReference type="Proteomes" id="UP000077519">
    <property type="component" value="Unassembled WGS sequence"/>
</dbReference>
<reference evidence="7 8" key="1">
    <citation type="submission" date="2016-03" db="EMBL/GenBank/DDBJ databases">
        <title>Genome sequence of Rhodococcus kyotonensis KB10.</title>
        <authorList>
            <person name="Jeong H."/>
            <person name="Hong C.E."/>
            <person name="Jo S.H."/>
            <person name="Park J.M."/>
        </authorList>
    </citation>
    <scope>NUCLEOTIDE SEQUENCE [LARGE SCALE GENOMIC DNA]</scope>
    <source>
        <strain evidence="7 8">KB10</strain>
    </source>
</reference>
<dbReference type="InterPro" id="IPR029058">
    <property type="entry name" value="AB_hydrolase_fold"/>
</dbReference>